<dbReference type="InterPro" id="IPR001138">
    <property type="entry name" value="Zn2Cys6_DnaBD"/>
</dbReference>
<evidence type="ECO:0000256" key="1">
    <source>
        <dbReference type="ARBA" id="ARBA00023242"/>
    </source>
</evidence>
<accession>A0AA40C2L9</accession>
<evidence type="ECO:0000256" key="2">
    <source>
        <dbReference type="SAM" id="MobiDB-lite"/>
    </source>
</evidence>
<gene>
    <name evidence="4" type="ORF">B0T14DRAFT_581667</name>
</gene>
<dbReference type="AlphaFoldDB" id="A0AA40C2L9"/>
<dbReference type="SMART" id="SM00066">
    <property type="entry name" value="GAL4"/>
    <property type="match status" value="1"/>
</dbReference>
<dbReference type="PANTHER" id="PTHR38111:SF9">
    <property type="entry name" value="ZN(2)-C6 FUNGAL-TYPE DOMAIN-CONTAINING PROTEIN"/>
    <property type="match status" value="1"/>
</dbReference>
<evidence type="ECO:0000259" key="3">
    <source>
        <dbReference type="PROSITE" id="PS50048"/>
    </source>
</evidence>
<dbReference type="EMBL" id="JAULSU010000003">
    <property type="protein sequence ID" value="KAK0623091.1"/>
    <property type="molecule type" value="Genomic_DNA"/>
</dbReference>
<dbReference type="InterPro" id="IPR036864">
    <property type="entry name" value="Zn2-C6_fun-type_DNA-bd_sf"/>
</dbReference>
<evidence type="ECO:0000313" key="5">
    <source>
        <dbReference type="Proteomes" id="UP001175000"/>
    </source>
</evidence>
<dbReference type="PANTHER" id="PTHR38111">
    <property type="entry name" value="ZN(2)-C6 FUNGAL-TYPE DOMAIN-CONTAINING PROTEIN-RELATED"/>
    <property type="match status" value="1"/>
</dbReference>
<dbReference type="GO" id="GO:0000981">
    <property type="term" value="F:DNA-binding transcription factor activity, RNA polymerase II-specific"/>
    <property type="evidence" value="ECO:0007669"/>
    <property type="project" value="InterPro"/>
</dbReference>
<proteinExistence type="predicted"/>
<dbReference type="Gene3D" id="4.10.240.10">
    <property type="entry name" value="Zn(2)-C6 fungal-type DNA-binding domain"/>
    <property type="match status" value="1"/>
</dbReference>
<dbReference type="Pfam" id="PF00172">
    <property type="entry name" value="Zn_clus"/>
    <property type="match status" value="1"/>
</dbReference>
<keyword evidence="5" id="KW-1185">Reference proteome</keyword>
<feature type="non-terminal residue" evidence="4">
    <location>
        <position position="1"/>
    </location>
</feature>
<feature type="compositionally biased region" description="Basic and acidic residues" evidence="2">
    <location>
        <begin position="193"/>
        <end position="204"/>
    </location>
</feature>
<evidence type="ECO:0000313" key="4">
    <source>
        <dbReference type="EMBL" id="KAK0623091.1"/>
    </source>
</evidence>
<protein>
    <recommendedName>
        <fullName evidence="3">Zn(2)-C6 fungal-type domain-containing protein</fullName>
    </recommendedName>
</protein>
<dbReference type="CDD" id="cd00067">
    <property type="entry name" value="GAL4"/>
    <property type="match status" value="1"/>
</dbReference>
<feature type="domain" description="Zn(2)-C6 fungal-type" evidence="3">
    <location>
        <begin position="77"/>
        <end position="107"/>
    </location>
</feature>
<dbReference type="SUPFAM" id="SSF57701">
    <property type="entry name" value="Zn2/Cys6 DNA-binding domain"/>
    <property type="match status" value="1"/>
</dbReference>
<dbReference type="InterPro" id="IPR053178">
    <property type="entry name" value="Osmoadaptation_assoc"/>
</dbReference>
<keyword evidence="1" id="KW-0539">Nucleus</keyword>
<organism evidence="4 5">
    <name type="scientific">Immersiella caudata</name>
    <dbReference type="NCBI Taxonomy" id="314043"/>
    <lineage>
        <taxon>Eukaryota</taxon>
        <taxon>Fungi</taxon>
        <taxon>Dikarya</taxon>
        <taxon>Ascomycota</taxon>
        <taxon>Pezizomycotina</taxon>
        <taxon>Sordariomycetes</taxon>
        <taxon>Sordariomycetidae</taxon>
        <taxon>Sordariales</taxon>
        <taxon>Lasiosphaeriaceae</taxon>
        <taxon>Immersiella</taxon>
    </lineage>
</organism>
<reference evidence="4" key="1">
    <citation type="submission" date="2023-06" db="EMBL/GenBank/DDBJ databases">
        <title>Genome-scale phylogeny and comparative genomics of the fungal order Sordariales.</title>
        <authorList>
            <consortium name="Lawrence Berkeley National Laboratory"/>
            <person name="Hensen N."/>
            <person name="Bonometti L."/>
            <person name="Westerberg I."/>
            <person name="Brannstrom I.O."/>
            <person name="Guillou S."/>
            <person name="Cros-Aarteil S."/>
            <person name="Calhoun S."/>
            <person name="Haridas S."/>
            <person name="Kuo A."/>
            <person name="Mondo S."/>
            <person name="Pangilinan J."/>
            <person name="Riley R."/>
            <person name="Labutti K."/>
            <person name="Andreopoulos B."/>
            <person name="Lipzen A."/>
            <person name="Chen C."/>
            <person name="Yanf M."/>
            <person name="Daum C."/>
            <person name="Ng V."/>
            <person name="Clum A."/>
            <person name="Steindorff A."/>
            <person name="Ohm R."/>
            <person name="Martin F."/>
            <person name="Silar P."/>
            <person name="Natvig D."/>
            <person name="Lalanne C."/>
            <person name="Gautier V."/>
            <person name="Ament-Velasquez S.L."/>
            <person name="Kruys A."/>
            <person name="Hutchinson M.I."/>
            <person name="Powell A.J."/>
            <person name="Barry K."/>
            <person name="Miller A.N."/>
            <person name="Grigoriev I.V."/>
            <person name="Debuchy R."/>
            <person name="Gladieux P."/>
            <person name="Thoren M.H."/>
            <person name="Johannesson H."/>
        </authorList>
    </citation>
    <scope>NUCLEOTIDE SEQUENCE</scope>
    <source>
        <strain evidence="4">CBS 606.72</strain>
    </source>
</reference>
<dbReference type="GO" id="GO:0008270">
    <property type="term" value="F:zinc ion binding"/>
    <property type="evidence" value="ECO:0007669"/>
    <property type="project" value="InterPro"/>
</dbReference>
<dbReference type="PROSITE" id="PS00463">
    <property type="entry name" value="ZN2_CY6_FUNGAL_1"/>
    <property type="match status" value="1"/>
</dbReference>
<sequence length="580" mass="65358">LSPLSHSSLLAFLPLNSTPLVVPGHTVLAYPGLLHLTAHHYNYRPPLQLPPTTGHLFPTATTHPPPTMVGVPGKYRGCETCRSRRVKCGNERPICKRCADSNRDCTYERETVFIVASIEDGGRCSSHPPRRTAKKKAASKSKSRSPAEEKLELVAEKPFTSAWSDMISVSNFGKRYNLQIAALHTRLHSVVRSPRDDDSDDGRSKTAPLSFMPYEIPDVQPSPSDEDFQVKSRCMVHLPSLDRTKKEDSPPRPQVDGVYLFLYEHNNSTSSGTLAPWRDLNAVRQQGPESFRLFPNHHYFVRVFRPSATGAALLNRKQSFLSEPPWITAPFEIHPKSTFDHLLDTILLLPGILQRADRIVPQEQTLVRRLMAQDLLDNCIRLETQFDSWLLTVTSAAAQCSTPADLFWIETTDSQMIPFADTFAFRDGLTALSLIYYWAAQLLFCPTVEHLYWTFFQPVVDGPFPQAVPILPPTLEDVNMMRYGRKAVRELASNVCRSLDFALARMVQPDLLVVPLWIVWQFYLNVGLDTGTGHQGDDEVFGDGRLELMWCDAFRGRLAAKGREMQGVVEGRGWREVGVF</sequence>
<feature type="compositionally biased region" description="Basic residues" evidence="2">
    <location>
        <begin position="128"/>
        <end position="143"/>
    </location>
</feature>
<dbReference type="PROSITE" id="PS50048">
    <property type="entry name" value="ZN2_CY6_FUNGAL_2"/>
    <property type="match status" value="1"/>
</dbReference>
<name>A0AA40C2L9_9PEZI</name>
<feature type="region of interest" description="Disordered" evidence="2">
    <location>
        <begin position="121"/>
        <end position="150"/>
    </location>
</feature>
<feature type="region of interest" description="Disordered" evidence="2">
    <location>
        <begin position="191"/>
        <end position="226"/>
    </location>
</feature>
<dbReference type="Proteomes" id="UP001175000">
    <property type="component" value="Unassembled WGS sequence"/>
</dbReference>
<comment type="caution">
    <text evidence="4">The sequence shown here is derived from an EMBL/GenBank/DDBJ whole genome shotgun (WGS) entry which is preliminary data.</text>
</comment>